<reference evidence="6 7" key="1">
    <citation type="submission" date="2019-08" db="EMBL/GenBank/DDBJ databases">
        <title>Pedobacter sp. nov., isolated from Han river, South Korea.</title>
        <authorList>
            <person name="Lee D.-H."/>
            <person name="Kim Y.-S."/>
            <person name="Hwang E.-M."/>
            <person name="Le Tran T.C."/>
            <person name="Cha C.-J."/>
        </authorList>
    </citation>
    <scope>NUCLEOTIDE SEQUENCE [LARGE SCALE GENOMIC DNA]</scope>
    <source>
        <strain evidence="6 7">CJ43</strain>
    </source>
</reference>
<keyword evidence="2" id="KW-0328">Glycosyltransferase</keyword>
<dbReference type="PANTHER" id="PTHR11929">
    <property type="entry name" value="ALPHA- 1,3 -FUCOSYLTRANSFERASE"/>
    <property type="match status" value="1"/>
</dbReference>
<dbReference type="AlphaFoldDB" id="A0A5C0VM86"/>
<evidence type="ECO:0000256" key="1">
    <source>
        <dbReference type="ARBA" id="ARBA00008919"/>
    </source>
</evidence>
<dbReference type="Pfam" id="PF00852">
    <property type="entry name" value="Glyco_transf_10"/>
    <property type="match status" value="1"/>
</dbReference>
<dbReference type="Proteomes" id="UP000323653">
    <property type="component" value="Chromosome"/>
</dbReference>
<keyword evidence="7" id="KW-1185">Reference proteome</keyword>
<dbReference type="InterPro" id="IPR038577">
    <property type="entry name" value="GT10-like_C_sf"/>
</dbReference>
<evidence type="ECO:0000259" key="5">
    <source>
        <dbReference type="Pfam" id="PF18025"/>
    </source>
</evidence>
<dbReference type="InterPro" id="IPR001503">
    <property type="entry name" value="Glyco_trans_10"/>
</dbReference>
<gene>
    <name evidence="6" type="ORF">FYC62_14360</name>
</gene>
<dbReference type="KEGG" id="pej:FYC62_14360"/>
<evidence type="ECO:0000256" key="2">
    <source>
        <dbReference type="ARBA" id="ARBA00022676"/>
    </source>
</evidence>
<sequence length="316" mass="37622">MKYFLLLAKRHKKYLKEKKIFRNSTISFYNFWEIEDYNNFWLQKFIVDRNLNPKNKSINFFSVFGPRYVLKKQKAAINIFFSGETMSRFKKYHDYCLPEVDLALGFDDLQHEKYFRLPLWILDFFEPTVDLEKAKEKLKQLNYYKNNKPIVREKFCSLIARHDENGIRKKIVNTLNPIETVDCAGKLFNNTARLQTEFANNKVKFLENYKFNICPENTNQESYTTEKLFESFAAGCIPIYWGSAQKPEPNIFKPSSIIFFDEFKNTLSEDVERLHKDPKLYLDFISQNPFQDTAAEYIIQTISNLELKLKEIINQA</sequence>
<dbReference type="PANTHER" id="PTHR11929:SF194">
    <property type="entry name" value="ALPHA-(1,3)-FUCOSYLTRANSFERASE 10"/>
    <property type="match status" value="1"/>
</dbReference>
<dbReference type="GO" id="GO:0008417">
    <property type="term" value="F:fucosyltransferase activity"/>
    <property type="evidence" value="ECO:0007669"/>
    <property type="project" value="InterPro"/>
</dbReference>
<dbReference type="InterPro" id="IPR055270">
    <property type="entry name" value="Glyco_tran_10_C"/>
</dbReference>
<dbReference type="RefSeq" id="WP_039451961.1">
    <property type="nucleotide sequence ID" value="NZ_CP043329.1"/>
</dbReference>
<proteinExistence type="inferred from homology"/>
<dbReference type="GO" id="GO:0016020">
    <property type="term" value="C:membrane"/>
    <property type="evidence" value="ECO:0007669"/>
    <property type="project" value="InterPro"/>
</dbReference>
<evidence type="ECO:0000313" key="6">
    <source>
        <dbReference type="EMBL" id="QEK52711.1"/>
    </source>
</evidence>
<evidence type="ECO:0000256" key="3">
    <source>
        <dbReference type="ARBA" id="ARBA00022679"/>
    </source>
</evidence>
<organism evidence="6 7">
    <name type="scientific">Pedobacter aquae</name>
    <dbReference type="NCBI Taxonomy" id="2605747"/>
    <lineage>
        <taxon>Bacteria</taxon>
        <taxon>Pseudomonadati</taxon>
        <taxon>Bacteroidota</taxon>
        <taxon>Sphingobacteriia</taxon>
        <taxon>Sphingobacteriales</taxon>
        <taxon>Sphingobacteriaceae</taxon>
        <taxon>Pedobacter</taxon>
    </lineage>
</organism>
<name>A0A5C0VM86_9SPHI</name>
<dbReference type="Pfam" id="PF18025">
    <property type="entry name" value="FucT_N"/>
    <property type="match status" value="1"/>
</dbReference>
<accession>A0A5C0VM86</accession>
<feature type="domain" description="Alpha-(1,3)-fucosyltransferase FucT N-terminal" evidence="5">
    <location>
        <begin position="26"/>
        <end position="122"/>
    </location>
</feature>
<dbReference type="EMBL" id="CP043329">
    <property type="protein sequence ID" value="QEK52711.1"/>
    <property type="molecule type" value="Genomic_DNA"/>
</dbReference>
<dbReference type="SUPFAM" id="SSF53756">
    <property type="entry name" value="UDP-Glycosyltransferase/glycogen phosphorylase"/>
    <property type="match status" value="1"/>
</dbReference>
<protein>
    <submittedName>
        <fullName evidence="6">Uncharacterized protein</fullName>
    </submittedName>
</protein>
<keyword evidence="3" id="KW-0808">Transferase</keyword>
<dbReference type="InterPro" id="IPR041058">
    <property type="entry name" value="FucT_N"/>
</dbReference>
<evidence type="ECO:0000313" key="7">
    <source>
        <dbReference type="Proteomes" id="UP000323653"/>
    </source>
</evidence>
<feature type="domain" description="Fucosyltransferase C-terminal" evidence="4">
    <location>
        <begin position="155"/>
        <end position="285"/>
    </location>
</feature>
<dbReference type="Gene3D" id="3.40.50.11660">
    <property type="entry name" value="Glycosyl transferase family 10, C-terminal domain"/>
    <property type="match status" value="1"/>
</dbReference>
<evidence type="ECO:0000259" key="4">
    <source>
        <dbReference type="Pfam" id="PF00852"/>
    </source>
</evidence>
<comment type="similarity">
    <text evidence="1">Belongs to the glycosyltransferase 10 family.</text>
</comment>